<feature type="region of interest" description="Disordered" evidence="6">
    <location>
        <begin position="269"/>
        <end position="308"/>
    </location>
</feature>
<evidence type="ECO:0000256" key="2">
    <source>
        <dbReference type="ARBA" id="ARBA00022630"/>
    </source>
</evidence>
<keyword evidence="2 5" id="KW-0285">Flavoprotein</keyword>
<evidence type="ECO:0000256" key="3">
    <source>
        <dbReference type="ARBA" id="ARBA00022827"/>
    </source>
</evidence>
<feature type="compositionally biased region" description="Low complexity" evidence="6">
    <location>
        <begin position="283"/>
        <end position="294"/>
    </location>
</feature>
<evidence type="ECO:0000259" key="7">
    <source>
        <dbReference type="PROSITE" id="PS51384"/>
    </source>
</evidence>
<gene>
    <name evidence="8" type="ORF">Ctob_010422</name>
</gene>
<dbReference type="PANTHER" id="PTHR19370">
    <property type="entry name" value="NADH-CYTOCHROME B5 REDUCTASE"/>
    <property type="match status" value="1"/>
</dbReference>
<protein>
    <submittedName>
        <fullName evidence="8">NADH-cytochrome b5 reductase 3-like protein</fullName>
    </submittedName>
</protein>
<dbReference type="Gene3D" id="2.40.30.10">
    <property type="entry name" value="Translation factors"/>
    <property type="match status" value="1"/>
</dbReference>
<evidence type="ECO:0000313" key="8">
    <source>
        <dbReference type="EMBL" id="KOO29556.1"/>
    </source>
</evidence>
<dbReference type="AlphaFoldDB" id="A0A0M0JSF1"/>
<dbReference type="SUPFAM" id="SSF63380">
    <property type="entry name" value="Riboflavin synthase domain-like"/>
    <property type="match status" value="1"/>
</dbReference>
<keyword evidence="9" id="KW-1185">Reference proteome</keyword>
<dbReference type="InterPro" id="IPR001834">
    <property type="entry name" value="CBR-like"/>
</dbReference>
<sequence length="1171" mass="121700">MRGSRFTQPARSEALPTLGSSQPLSLPSASTLGPSELLSCFGVGATRLQARPQLLKVGAGSGGVDAPLSLAATVPSRAFAAMSASALGGASGSSVLTGSKTTVTKASAAVARLQAATQRVVLQAALHVDGGRGIAAGNTTVVPVKVPTALTGSVRADYEAQASAAARLAASRAAANAAARTHAREAALRRAAEGLLGGGGSGAGTLTASGSGGVLVASATKRVALKALTLKVGDPLGDALSLKVDVAEAIREAAQRLAKVDAPTLKISIQAEERSNGRPNTPGDAGAVAGADGDSSPRPSTVGAVAGGPSNYGSLTEVRIELEKGRGKLLSMHVPVRIELEKGRGKLLSAPPPMLALSGGEATATVCGGASNQPIVGRLCVGAAQVGFVILTGGSYLGNEWLKTAPGKKVHECLPAEFRAIGLLPVESVTPSIARVLSERSFVTSLDDGVPVGKVTAIDLDHNLALEVTILRTQIVAKVRRATLAETRRQEALEGLKEAEKAECDAKGKSYDFLHGRIVTARARGVNQLRLDRAQAKLKTLQPNVASVDEVKSALQWEKVTMTERSMNGGVVGLEQCTETGCSVSDPLPGQVLAFLADGASAALASVKDIKEKGVPHDQWLFERIAEAAVAAAADGGVWKSGGKYILSALSRNQSPTALKNYLTTMGQGKCAEGIDALVKWTEKQYKHSVSAIQINVHFDSTSFHAQHRDIYGLEQRDMAGRDCTCSFKPNIATACLSLGLDPPLPRYHCSHWLRSGNLMYFNDVWNRSHNHGIPKDGGDASEDGKGGPRISIAMLCAAADDASCSFDLRSKPKNIYATLVDGGRTSSKQPAVAPSAPSAPSGPPITLEKSRFVTLALESKKMISQDTRLFRFKLPSKEHELGLPVGQHLLLRAKGPDGEYVTRAYTPVRTGAGFVDFVIKVYLANVHPRFPEGGQLTPILDALKEGDTVSPLHRPAPWPMMLWARPTVTARPTVSNGSANLGPSPPISANLAANLAANLLLRVQRPCTAADCADSSVQRTLTQLFAPSWALGGLREVGLAGGPLPMAPSWAQVASSSGASPTVPKKEERGGDFDDDEALEVRAFECTGLDDDLKHTVEAINEGGNQHAILKHTVEESVAGALGTAPMTAQVATAWQAQDSAQDSAKGSAGTPGALGHNDASAELAMEIAI</sequence>
<feature type="region of interest" description="Disordered" evidence="6">
    <location>
        <begin position="1051"/>
        <end position="1073"/>
    </location>
</feature>
<dbReference type="InterPro" id="IPR017927">
    <property type="entry name" value="FAD-bd_FR_type"/>
</dbReference>
<dbReference type="PROSITE" id="PS51384">
    <property type="entry name" value="FAD_FR"/>
    <property type="match status" value="1"/>
</dbReference>
<evidence type="ECO:0000256" key="5">
    <source>
        <dbReference type="PIRSR" id="PIRSR601834-1"/>
    </source>
</evidence>
<organism evidence="8 9">
    <name type="scientific">Chrysochromulina tobinii</name>
    <dbReference type="NCBI Taxonomy" id="1460289"/>
    <lineage>
        <taxon>Eukaryota</taxon>
        <taxon>Haptista</taxon>
        <taxon>Haptophyta</taxon>
        <taxon>Prymnesiophyceae</taxon>
        <taxon>Prymnesiales</taxon>
        <taxon>Chrysochromulinaceae</taxon>
        <taxon>Chrysochromulina</taxon>
    </lineage>
</organism>
<feature type="compositionally biased region" description="Low complexity" evidence="6">
    <location>
        <begin position="827"/>
        <end position="840"/>
    </location>
</feature>
<feature type="binding site" evidence="5">
    <location>
        <position position="904"/>
    </location>
    <ligand>
        <name>FAD</name>
        <dbReference type="ChEBI" id="CHEBI:57692"/>
    </ligand>
</feature>
<feature type="compositionally biased region" description="Polar residues" evidence="6">
    <location>
        <begin position="1"/>
        <end position="10"/>
    </location>
</feature>
<evidence type="ECO:0000256" key="1">
    <source>
        <dbReference type="ARBA" id="ARBA00001974"/>
    </source>
</evidence>
<dbReference type="Pfam" id="PF00970">
    <property type="entry name" value="FAD_binding_6"/>
    <property type="match status" value="1"/>
</dbReference>
<feature type="binding site" evidence="5">
    <location>
        <position position="906"/>
    </location>
    <ligand>
        <name>FAD</name>
        <dbReference type="ChEBI" id="CHEBI:57692"/>
    </ligand>
</feature>
<feature type="compositionally biased region" description="Low complexity" evidence="6">
    <location>
        <begin position="1139"/>
        <end position="1150"/>
    </location>
</feature>
<dbReference type="InterPro" id="IPR008333">
    <property type="entry name" value="Cbr1-like_FAD-bd_dom"/>
</dbReference>
<proteinExistence type="predicted"/>
<feature type="domain" description="FAD-binding FR-type" evidence="7">
    <location>
        <begin position="851"/>
        <end position="983"/>
    </location>
</feature>
<dbReference type="GO" id="GO:0016491">
    <property type="term" value="F:oxidoreductase activity"/>
    <property type="evidence" value="ECO:0007669"/>
    <property type="project" value="UniProtKB-KW"/>
</dbReference>
<keyword evidence="4" id="KW-0560">Oxidoreductase</keyword>
<dbReference type="InterPro" id="IPR017938">
    <property type="entry name" value="Riboflavin_synthase-like_b-brl"/>
</dbReference>
<accession>A0A0M0JSF1</accession>
<comment type="cofactor">
    <cofactor evidence="1 5">
        <name>FAD</name>
        <dbReference type="ChEBI" id="CHEBI:57692"/>
    </cofactor>
</comment>
<evidence type="ECO:0000256" key="6">
    <source>
        <dbReference type="SAM" id="MobiDB-lite"/>
    </source>
</evidence>
<dbReference type="PANTHER" id="PTHR19370:SF185">
    <property type="entry name" value="NADH-CYTOCHROME B5 REDUCTASE"/>
    <property type="match status" value="1"/>
</dbReference>
<dbReference type="EMBL" id="JWZX01002398">
    <property type="protein sequence ID" value="KOO29556.1"/>
    <property type="molecule type" value="Genomic_DNA"/>
</dbReference>
<feature type="region of interest" description="Disordered" evidence="6">
    <location>
        <begin position="1"/>
        <end position="27"/>
    </location>
</feature>
<dbReference type="GO" id="GO:0071949">
    <property type="term" value="F:FAD binding"/>
    <property type="evidence" value="ECO:0007669"/>
    <property type="project" value="TreeGrafter"/>
</dbReference>
<comment type="caution">
    <text evidence="8">The sequence shown here is derived from an EMBL/GenBank/DDBJ whole genome shotgun (WGS) entry which is preliminary data.</text>
</comment>
<dbReference type="FunFam" id="2.40.30.10:FF:000021">
    <property type="entry name" value="NADH-cytochrome b5 reductase"/>
    <property type="match status" value="1"/>
</dbReference>
<reference evidence="9" key="1">
    <citation type="journal article" date="2015" name="PLoS Genet.">
        <title>Genome Sequence and Transcriptome Analyses of Chrysochromulina tobin: Metabolic Tools for Enhanced Algal Fitness in the Prominent Order Prymnesiales (Haptophyceae).</title>
        <authorList>
            <person name="Hovde B.T."/>
            <person name="Deodato C.R."/>
            <person name="Hunsperger H.M."/>
            <person name="Ryken S.A."/>
            <person name="Yost W."/>
            <person name="Jha R.K."/>
            <person name="Patterson J."/>
            <person name="Monnat R.J. Jr."/>
            <person name="Barlow S.B."/>
            <person name="Starkenburg S.R."/>
            <person name="Cattolico R.A."/>
        </authorList>
    </citation>
    <scope>NUCLEOTIDE SEQUENCE</scope>
    <source>
        <strain evidence="9">CCMP291</strain>
    </source>
</reference>
<feature type="binding site" evidence="5">
    <location>
        <position position="921"/>
    </location>
    <ligand>
        <name>FAD</name>
        <dbReference type="ChEBI" id="CHEBI:57692"/>
    </ligand>
</feature>
<keyword evidence="3 5" id="KW-0274">FAD</keyword>
<evidence type="ECO:0000313" key="9">
    <source>
        <dbReference type="Proteomes" id="UP000037460"/>
    </source>
</evidence>
<evidence type="ECO:0000256" key="4">
    <source>
        <dbReference type="ARBA" id="ARBA00023002"/>
    </source>
</evidence>
<feature type="binding site" evidence="5">
    <location>
        <position position="919"/>
    </location>
    <ligand>
        <name>FAD</name>
        <dbReference type="ChEBI" id="CHEBI:57692"/>
    </ligand>
</feature>
<dbReference type="Proteomes" id="UP000037460">
    <property type="component" value="Unassembled WGS sequence"/>
</dbReference>
<name>A0A0M0JSF1_9EUKA</name>
<feature type="compositionally biased region" description="Polar residues" evidence="6">
    <location>
        <begin position="18"/>
        <end position="27"/>
    </location>
</feature>
<feature type="region of interest" description="Disordered" evidence="6">
    <location>
        <begin position="1139"/>
        <end position="1159"/>
    </location>
</feature>
<feature type="region of interest" description="Disordered" evidence="6">
    <location>
        <begin position="824"/>
        <end position="846"/>
    </location>
</feature>